<dbReference type="Proteomes" id="UP000887566">
    <property type="component" value="Unplaced"/>
</dbReference>
<comment type="subcellular location">
    <subcellularLocation>
        <location evidence="1">Membrane</location>
        <topology evidence="1">Multi-pass membrane protein</topology>
    </subcellularLocation>
</comment>
<proteinExistence type="inferred from homology"/>
<keyword evidence="11 13" id="KW-0739">Sodium transport</keyword>
<evidence type="ECO:0000256" key="2">
    <source>
        <dbReference type="ARBA" id="ARBA00007193"/>
    </source>
</evidence>
<evidence type="ECO:0000256" key="11">
    <source>
        <dbReference type="ARBA" id="ARBA00023201"/>
    </source>
</evidence>
<dbReference type="InterPro" id="IPR001873">
    <property type="entry name" value="ENaC"/>
</dbReference>
<keyword evidence="6 15" id="KW-1133">Transmembrane helix</keyword>
<keyword evidence="4 13" id="KW-0894">Sodium channel</keyword>
<comment type="similarity">
    <text evidence="2 13">Belongs to the amiloride-sensitive sodium channel (TC 1.A.6) family.</text>
</comment>
<keyword evidence="16" id="KW-1185">Reference proteome</keyword>
<dbReference type="GO" id="GO:0005272">
    <property type="term" value="F:sodium channel activity"/>
    <property type="evidence" value="ECO:0007669"/>
    <property type="project" value="UniProtKB-KW"/>
</dbReference>
<evidence type="ECO:0000256" key="1">
    <source>
        <dbReference type="ARBA" id="ARBA00004141"/>
    </source>
</evidence>
<keyword evidence="12 13" id="KW-0407">Ion channel</keyword>
<evidence type="ECO:0000256" key="14">
    <source>
        <dbReference type="SAM" id="MobiDB-lite"/>
    </source>
</evidence>
<sequence length="426" mass="48742">MSEVGDETEVADANTPVKNDKSELNVGEATNATWAPSTTQAPRRTKPNVFLALESFIEHSNISLEELVEKAEIEYHKITWERVQLNVSVDELRQKFGHEVQCFFARDSFFIQHSVFRKGSYGSEEIDDGIISLGRTTFVDYNQVCLQLIDPYEFRVKQDALRISFEVRPLQQGGEIYPFYMEVAEAANNVDDSRTYTIDLAGRDMVVFEQADKTDNVIKGRLGENRMASVSISAVYRALSVVRNERRCHDEKSADDCKSECRFNTIRHFYNCTPTSWPTLAPSDGGRCSIAKFIKYRDYDETELYSCMDACLERCTTWRFQIEETIRAEPVGPYDKRAVMDIRVVSYQYPVFEEVFAYTFEQFVGAIGGVLGLWLGLDFLLLIEYLLKPIMFLMAAFFSCKRDASKNGREKSPINRIDVVVPPPVL</sequence>
<keyword evidence="9 15" id="KW-0472">Membrane</keyword>
<feature type="compositionally biased region" description="Acidic residues" evidence="14">
    <location>
        <begin position="1"/>
        <end position="10"/>
    </location>
</feature>
<name>A0A914X5U6_9BILA</name>
<evidence type="ECO:0000256" key="13">
    <source>
        <dbReference type="RuleBase" id="RU000679"/>
    </source>
</evidence>
<keyword evidence="7" id="KW-0915">Sodium</keyword>
<dbReference type="Gene3D" id="1.10.287.770">
    <property type="entry name" value="YojJ-like"/>
    <property type="match status" value="1"/>
</dbReference>
<dbReference type="WBParaSite" id="PSAMB.scaffold6540size9272.g28708.t1">
    <property type="protein sequence ID" value="PSAMB.scaffold6540size9272.g28708.t1"/>
    <property type="gene ID" value="PSAMB.scaffold6540size9272.g28708"/>
</dbReference>
<organism evidence="16 17">
    <name type="scientific">Plectus sambesii</name>
    <dbReference type="NCBI Taxonomy" id="2011161"/>
    <lineage>
        <taxon>Eukaryota</taxon>
        <taxon>Metazoa</taxon>
        <taxon>Ecdysozoa</taxon>
        <taxon>Nematoda</taxon>
        <taxon>Chromadorea</taxon>
        <taxon>Plectida</taxon>
        <taxon>Plectina</taxon>
        <taxon>Plectoidea</taxon>
        <taxon>Plectidae</taxon>
        <taxon>Plectus</taxon>
    </lineage>
</organism>
<evidence type="ECO:0000313" key="17">
    <source>
        <dbReference type="WBParaSite" id="PSAMB.scaffold6540size9272.g28708.t1"/>
    </source>
</evidence>
<keyword evidence="10" id="KW-0325">Glycoprotein</keyword>
<dbReference type="GO" id="GO:0016020">
    <property type="term" value="C:membrane"/>
    <property type="evidence" value="ECO:0007669"/>
    <property type="project" value="UniProtKB-SubCell"/>
</dbReference>
<evidence type="ECO:0000313" key="16">
    <source>
        <dbReference type="Proteomes" id="UP000887566"/>
    </source>
</evidence>
<evidence type="ECO:0000256" key="10">
    <source>
        <dbReference type="ARBA" id="ARBA00023180"/>
    </source>
</evidence>
<feature type="compositionally biased region" description="Polar residues" evidence="14">
    <location>
        <begin position="28"/>
        <end position="42"/>
    </location>
</feature>
<keyword evidence="3 13" id="KW-0813">Transport</keyword>
<dbReference type="AlphaFoldDB" id="A0A914X5U6"/>
<evidence type="ECO:0000256" key="3">
    <source>
        <dbReference type="ARBA" id="ARBA00022448"/>
    </source>
</evidence>
<protein>
    <submittedName>
        <fullName evidence="17">Uncharacterized protein</fullName>
    </submittedName>
</protein>
<dbReference type="Pfam" id="PF00858">
    <property type="entry name" value="ASC"/>
    <property type="match status" value="1"/>
</dbReference>
<evidence type="ECO:0000256" key="9">
    <source>
        <dbReference type="ARBA" id="ARBA00023136"/>
    </source>
</evidence>
<feature type="region of interest" description="Disordered" evidence="14">
    <location>
        <begin position="1"/>
        <end position="42"/>
    </location>
</feature>
<keyword evidence="5 13" id="KW-0812">Transmembrane</keyword>
<feature type="transmembrane region" description="Helical" evidence="15">
    <location>
        <begin position="363"/>
        <end position="387"/>
    </location>
</feature>
<evidence type="ECO:0000256" key="4">
    <source>
        <dbReference type="ARBA" id="ARBA00022461"/>
    </source>
</evidence>
<evidence type="ECO:0000256" key="7">
    <source>
        <dbReference type="ARBA" id="ARBA00023053"/>
    </source>
</evidence>
<accession>A0A914X5U6</accession>
<evidence type="ECO:0000256" key="12">
    <source>
        <dbReference type="ARBA" id="ARBA00023303"/>
    </source>
</evidence>
<keyword evidence="8 13" id="KW-0406">Ion transport</keyword>
<evidence type="ECO:0000256" key="5">
    <source>
        <dbReference type="ARBA" id="ARBA00022692"/>
    </source>
</evidence>
<evidence type="ECO:0000256" key="15">
    <source>
        <dbReference type="SAM" id="Phobius"/>
    </source>
</evidence>
<evidence type="ECO:0000256" key="6">
    <source>
        <dbReference type="ARBA" id="ARBA00022989"/>
    </source>
</evidence>
<reference evidence="17" key="1">
    <citation type="submission" date="2022-11" db="UniProtKB">
        <authorList>
            <consortium name="WormBaseParasite"/>
        </authorList>
    </citation>
    <scope>IDENTIFICATION</scope>
</reference>
<evidence type="ECO:0000256" key="8">
    <source>
        <dbReference type="ARBA" id="ARBA00023065"/>
    </source>
</evidence>